<dbReference type="InterPro" id="IPR001765">
    <property type="entry name" value="Carbonic_anhydrase"/>
</dbReference>
<protein>
    <recommendedName>
        <fullName evidence="2">carbonic anhydrase</fullName>
        <ecNumber evidence="2">4.2.1.1</ecNumber>
    </recommendedName>
</protein>
<dbReference type="PROSITE" id="PS00704">
    <property type="entry name" value="PROK_CO2_ANHYDRASE_1"/>
    <property type="match status" value="1"/>
</dbReference>
<reference evidence="8" key="1">
    <citation type="journal article" date="2004" name="Environ. Microbiol.">
        <title>The genome of Desulfotalea psychrophila, a sulfate-reducing bacterium from permanently cold Arctic sediments.</title>
        <authorList>
            <person name="Rabus R."/>
            <person name="Ruepp A."/>
            <person name="Frickey T."/>
            <person name="Rattei T."/>
            <person name="Fartmann B."/>
            <person name="Stark M."/>
            <person name="Bauer M."/>
            <person name="Zibat A."/>
            <person name="Lombardot T."/>
            <person name="Becker I."/>
            <person name="Amann J."/>
            <person name="Gellner K."/>
            <person name="Teeling H."/>
            <person name="Leuschner W.D."/>
            <person name="Gloeckner F.-O."/>
            <person name="Lupas A.N."/>
            <person name="Amann R."/>
            <person name="Klenk H.-P."/>
        </authorList>
    </citation>
    <scope>NUCLEOTIDE SEQUENCE [LARGE SCALE GENOMIC DNA]</scope>
    <source>
        <strain evidence="8">DSM 12343 / LSv54</strain>
    </source>
</reference>
<evidence type="ECO:0000256" key="6">
    <source>
        <dbReference type="PIRSR" id="PIRSR601765-1"/>
    </source>
</evidence>
<evidence type="ECO:0000256" key="1">
    <source>
        <dbReference type="ARBA" id="ARBA00006217"/>
    </source>
</evidence>
<feature type="binding site" evidence="6">
    <location>
        <position position="109"/>
    </location>
    <ligand>
        <name>Zn(2+)</name>
        <dbReference type="ChEBI" id="CHEBI:29105"/>
    </ligand>
</feature>
<dbReference type="HOGENOM" id="CLU_053879_4_2_7"/>
<dbReference type="GO" id="GO:0004089">
    <property type="term" value="F:carbonate dehydratase activity"/>
    <property type="evidence" value="ECO:0007669"/>
    <property type="project" value="UniProtKB-EC"/>
</dbReference>
<sequence>MPMETQKRPTADEILEILQEGNARFRCCALEHPNLCQESRDKLNYSQEPMATVLCCSDSRVPPVHIFDLGLGDLFVVRVAGNIVNDQIMGSIEYAICHLHTPLVIVMSHSNCGAVTAVAKGTNLGGHMASLVPAIQTALKTVEGMEGGRVDNAAQQVALLMADLIRESEPIISDLVLEGKVKVVPAYYDLTTGKVEFLEL</sequence>
<name>Q6APZ4_DESPS</name>
<comment type="similarity">
    <text evidence="1">Belongs to the beta-class carbonic anhydrase family.</text>
</comment>
<dbReference type="KEGG" id="dps:DP0850"/>
<dbReference type="GO" id="GO:0008270">
    <property type="term" value="F:zinc ion binding"/>
    <property type="evidence" value="ECO:0007669"/>
    <property type="project" value="InterPro"/>
</dbReference>
<feature type="binding site" evidence="6">
    <location>
        <position position="58"/>
    </location>
    <ligand>
        <name>Zn(2+)</name>
        <dbReference type="ChEBI" id="CHEBI:29105"/>
    </ligand>
</feature>
<dbReference type="SUPFAM" id="SSF53056">
    <property type="entry name" value="beta-carbonic anhydrase, cab"/>
    <property type="match status" value="1"/>
</dbReference>
<comment type="catalytic activity">
    <reaction evidence="5">
        <text>hydrogencarbonate + H(+) = CO2 + H2O</text>
        <dbReference type="Rhea" id="RHEA:10748"/>
        <dbReference type="ChEBI" id="CHEBI:15377"/>
        <dbReference type="ChEBI" id="CHEBI:15378"/>
        <dbReference type="ChEBI" id="CHEBI:16526"/>
        <dbReference type="ChEBI" id="CHEBI:17544"/>
        <dbReference type="EC" id="4.2.1.1"/>
    </reaction>
</comment>
<feature type="binding site" evidence="6">
    <location>
        <position position="56"/>
    </location>
    <ligand>
        <name>Zn(2+)</name>
        <dbReference type="ChEBI" id="CHEBI:29105"/>
    </ligand>
</feature>
<keyword evidence="4" id="KW-0456">Lyase</keyword>
<dbReference type="EC" id="4.2.1.1" evidence="2"/>
<evidence type="ECO:0000256" key="3">
    <source>
        <dbReference type="ARBA" id="ARBA00022833"/>
    </source>
</evidence>
<dbReference type="InterPro" id="IPR015892">
    <property type="entry name" value="Carbonic_anhydrase_CS"/>
</dbReference>
<dbReference type="SMART" id="SM00947">
    <property type="entry name" value="Pro_CA"/>
    <property type="match status" value="1"/>
</dbReference>
<dbReference type="InterPro" id="IPR036874">
    <property type="entry name" value="Carbonic_anhydrase_sf"/>
</dbReference>
<keyword evidence="6" id="KW-0479">Metal-binding</keyword>
<gene>
    <name evidence="7" type="ordered locus">DP0850</name>
</gene>
<accession>Q6APZ4</accession>
<comment type="cofactor">
    <cofactor evidence="6">
        <name>Zn(2+)</name>
        <dbReference type="ChEBI" id="CHEBI:29105"/>
    </cofactor>
    <text evidence="6">Binds 1 zinc ion per subunit.</text>
</comment>
<keyword evidence="8" id="KW-1185">Reference proteome</keyword>
<evidence type="ECO:0000313" key="7">
    <source>
        <dbReference type="EMBL" id="CAG35579.1"/>
    </source>
</evidence>
<dbReference type="EMBL" id="CR522870">
    <property type="protein sequence ID" value="CAG35579.1"/>
    <property type="molecule type" value="Genomic_DNA"/>
</dbReference>
<evidence type="ECO:0000313" key="8">
    <source>
        <dbReference type="Proteomes" id="UP000000602"/>
    </source>
</evidence>
<dbReference type="GO" id="GO:0015976">
    <property type="term" value="P:carbon utilization"/>
    <property type="evidence" value="ECO:0007669"/>
    <property type="project" value="InterPro"/>
</dbReference>
<dbReference type="CDD" id="cd03378">
    <property type="entry name" value="beta_CA_cladeC"/>
    <property type="match status" value="1"/>
</dbReference>
<organism evidence="7 8">
    <name type="scientific">Desulfotalea psychrophila (strain LSv54 / DSM 12343)</name>
    <dbReference type="NCBI Taxonomy" id="177439"/>
    <lineage>
        <taxon>Bacteria</taxon>
        <taxon>Pseudomonadati</taxon>
        <taxon>Thermodesulfobacteriota</taxon>
        <taxon>Desulfobulbia</taxon>
        <taxon>Desulfobulbales</taxon>
        <taxon>Desulfocapsaceae</taxon>
        <taxon>Desulfotalea</taxon>
    </lineage>
</organism>
<dbReference type="PANTHER" id="PTHR11002">
    <property type="entry name" value="CARBONIC ANHYDRASE"/>
    <property type="match status" value="1"/>
</dbReference>
<dbReference type="RefSeq" id="WP_011188095.1">
    <property type="nucleotide sequence ID" value="NC_006138.1"/>
</dbReference>
<dbReference type="Pfam" id="PF00484">
    <property type="entry name" value="Pro_CA"/>
    <property type="match status" value="1"/>
</dbReference>
<evidence type="ECO:0000256" key="2">
    <source>
        <dbReference type="ARBA" id="ARBA00012925"/>
    </source>
</evidence>
<proteinExistence type="inferred from homology"/>
<dbReference type="STRING" id="177439.DP0850"/>
<dbReference type="eggNOG" id="COG0288">
    <property type="taxonomic scope" value="Bacteria"/>
</dbReference>
<evidence type="ECO:0000256" key="5">
    <source>
        <dbReference type="ARBA" id="ARBA00048348"/>
    </source>
</evidence>
<evidence type="ECO:0000256" key="4">
    <source>
        <dbReference type="ARBA" id="ARBA00023239"/>
    </source>
</evidence>
<keyword evidence="3 6" id="KW-0862">Zinc</keyword>
<dbReference type="AlphaFoldDB" id="Q6APZ4"/>
<dbReference type="Gene3D" id="3.40.1050.10">
    <property type="entry name" value="Carbonic anhydrase"/>
    <property type="match status" value="1"/>
</dbReference>
<feature type="binding site" evidence="6">
    <location>
        <position position="112"/>
    </location>
    <ligand>
        <name>Zn(2+)</name>
        <dbReference type="ChEBI" id="CHEBI:29105"/>
    </ligand>
</feature>
<dbReference type="Proteomes" id="UP000000602">
    <property type="component" value="Chromosome"/>
</dbReference>
<dbReference type="PANTHER" id="PTHR11002:SF79">
    <property type="entry name" value="CARBONIC ANHYDRASE 2"/>
    <property type="match status" value="1"/>
</dbReference>